<organism evidence="1 2">
    <name type="scientific">Peronosclerospora sorghi</name>
    <dbReference type="NCBI Taxonomy" id="230839"/>
    <lineage>
        <taxon>Eukaryota</taxon>
        <taxon>Sar</taxon>
        <taxon>Stramenopiles</taxon>
        <taxon>Oomycota</taxon>
        <taxon>Peronosporomycetes</taxon>
        <taxon>Peronosporales</taxon>
        <taxon>Peronosporaceae</taxon>
        <taxon>Peronosclerospora</taxon>
    </lineage>
</organism>
<proteinExistence type="predicted"/>
<gene>
    <name evidence="1" type="ORF">PsorP6_002341</name>
</gene>
<comment type="caution">
    <text evidence="1">The sequence shown here is derived from an EMBL/GenBank/DDBJ whole genome shotgun (WGS) entry which is preliminary data.</text>
</comment>
<dbReference type="EMBL" id="CM047580">
    <property type="protein sequence ID" value="KAI9921282.1"/>
    <property type="molecule type" value="Genomic_DNA"/>
</dbReference>
<evidence type="ECO:0000313" key="1">
    <source>
        <dbReference type="EMBL" id="KAI9921282.1"/>
    </source>
</evidence>
<sequence>MRRSSSVTRTASAEADALDASDTAATAALAVAHLGLAVVYTAVGIENLVHLAFLLAILLVVLRASPPPSQFRALIQHRF</sequence>
<accession>A0ACC0WSD4</accession>
<name>A0ACC0WSD4_9STRA</name>
<reference evidence="1 2" key="1">
    <citation type="journal article" date="2022" name="bioRxiv">
        <title>The genome of the oomycete Peronosclerospora sorghi, a cosmopolitan pathogen of maize and sorghum, is inflated with dispersed pseudogenes.</title>
        <authorList>
            <person name="Fletcher K."/>
            <person name="Martin F."/>
            <person name="Isakeit T."/>
            <person name="Cavanaugh K."/>
            <person name="Magill C."/>
            <person name="Michelmore R."/>
        </authorList>
    </citation>
    <scope>NUCLEOTIDE SEQUENCE [LARGE SCALE GENOMIC DNA]</scope>
    <source>
        <strain evidence="1">P6</strain>
    </source>
</reference>
<evidence type="ECO:0000313" key="2">
    <source>
        <dbReference type="Proteomes" id="UP001163321"/>
    </source>
</evidence>
<protein>
    <submittedName>
        <fullName evidence="1">Uncharacterized protein</fullName>
    </submittedName>
</protein>
<keyword evidence="2" id="KW-1185">Reference proteome</keyword>
<dbReference type="Proteomes" id="UP001163321">
    <property type="component" value="Chromosome 1"/>
</dbReference>